<gene>
    <name evidence="1" type="ORF">LCGC14_1592620</name>
</gene>
<comment type="caution">
    <text evidence="1">The sequence shown here is derived from an EMBL/GenBank/DDBJ whole genome shotgun (WGS) entry which is preliminary data.</text>
</comment>
<sequence>MDVHEWKILGPMLAAVVGLYAWFLKHVTGGSRHPKADDLVYRDVCEERGKANDAEHHHLKEGIDELKVDVKDGFARVEALITAKK</sequence>
<organism evidence="1">
    <name type="scientific">marine sediment metagenome</name>
    <dbReference type="NCBI Taxonomy" id="412755"/>
    <lineage>
        <taxon>unclassified sequences</taxon>
        <taxon>metagenomes</taxon>
        <taxon>ecological metagenomes</taxon>
    </lineage>
</organism>
<dbReference type="EMBL" id="LAZR01012668">
    <property type="protein sequence ID" value="KKM25673.1"/>
    <property type="molecule type" value="Genomic_DNA"/>
</dbReference>
<accession>A0A0F9KU82</accession>
<protein>
    <submittedName>
        <fullName evidence="1">Uncharacterized protein</fullName>
    </submittedName>
</protein>
<dbReference type="AlphaFoldDB" id="A0A0F9KU82"/>
<reference evidence="1" key="1">
    <citation type="journal article" date="2015" name="Nature">
        <title>Complex archaea that bridge the gap between prokaryotes and eukaryotes.</title>
        <authorList>
            <person name="Spang A."/>
            <person name="Saw J.H."/>
            <person name="Jorgensen S.L."/>
            <person name="Zaremba-Niedzwiedzka K."/>
            <person name="Martijn J."/>
            <person name="Lind A.E."/>
            <person name="van Eijk R."/>
            <person name="Schleper C."/>
            <person name="Guy L."/>
            <person name="Ettema T.J."/>
        </authorList>
    </citation>
    <scope>NUCLEOTIDE SEQUENCE</scope>
</reference>
<name>A0A0F9KU82_9ZZZZ</name>
<proteinExistence type="predicted"/>
<evidence type="ECO:0000313" key="1">
    <source>
        <dbReference type="EMBL" id="KKM25673.1"/>
    </source>
</evidence>